<reference evidence="3" key="2">
    <citation type="submission" date="2011-08" db="EMBL/GenBank/DDBJ databases">
        <authorList>
            <person name="Hoffman M."/>
            <person name="Strain E.A."/>
            <person name="Brown E."/>
            <person name="Allard M.W."/>
        </authorList>
    </citation>
    <scope>NUCLEOTIDE SEQUENCE</scope>
    <source>
        <strain evidence="3">CIP 102891</strain>
    </source>
</reference>
<protein>
    <submittedName>
        <fullName evidence="3">Uncharacterized protein</fullName>
    </submittedName>
</protein>
<dbReference type="RefSeq" id="WP_004413764.1">
    <property type="nucleotide sequence ID" value="NZ_ACZV01000005.1"/>
</dbReference>
<evidence type="ECO:0000313" key="3">
    <source>
        <dbReference type="EMBL" id="EGU53306.1"/>
    </source>
</evidence>
<sequence length="138" mass="15874">MRSNIDGKRLVDRIRKYYKADDFQVSDDGLSVGKDFYGLNKIKRVEVRQLGWRENAVNIVSLALVLSAATWAFVPQFGLIALALTFVIGFSCWRKYELRAEFIGTDETGDHWVAIARGCTKEEYSVFKEVERTMRNQV</sequence>
<organism evidence="3 4">
    <name type="scientific">Vibrio orientalis CIP 102891 = ATCC 33934</name>
    <dbReference type="NCBI Taxonomy" id="675816"/>
    <lineage>
        <taxon>Bacteria</taxon>
        <taxon>Pseudomonadati</taxon>
        <taxon>Pseudomonadota</taxon>
        <taxon>Gammaproteobacteria</taxon>
        <taxon>Vibrionales</taxon>
        <taxon>Vibrionaceae</taxon>
        <taxon>Vibrio</taxon>
        <taxon>Vibrio oreintalis group</taxon>
    </lineage>
</organism>
<name>C9QKJ0_VIBOR</name>
<evidence type="ECO:0000256" key="1">
    <source>
        <dbReference type="SAM" id="Phobius"/>
    </source>
</evidence>
<proteinExistence type="predicted"/>
<reference evidence="2 5" key="1">
    <citation type="submission" date="2009-10" db="EMBL/GenBank/DDBJ databases">
        <authorList>
            <consortium name="Los Alamos National Laboratory (LANL)"/>
            <consortium name="National Microbial Pathogen Data Resource (NMPDR)"/>
            <person name="Munk A.C."/>
            <person name="Chertkov O."/>
            <person name="Tapia R."/>
            <person name="Green L."/>
            <person name="Rogers Y."/>
            <person name="Detter J.C."/>
            <person name="Bruce D."/>
            <person name="Brettin T.S."/>
            <person name="Colwell R.R."/>
            <person name="Huq A."/>
            <person name="Grim C.J."/>
            <person name="Hasan N.A."/>
            <person name="Bartels D."/>
            <person name="Vonstein V."/>
        </authorList>
    </citation>
    <scope>NUCLEOTIDE SEQUENCE [LARGE SCALE GENOMIC DNA]</scope>
    <source>
        <strain evidence="2 5">CIP 102891</strain>
    </source>
</reference>
<feature type="transmembrane region" description="Helical" evidence="1">
    <location>
        <begin position="77"/>
        <end position="93"/>
    </location>
</feature>
<keyword evidence="1" id="KW-0472">Membrane</keyword>
<dbReference type="EMBL" id="AFWH01000009">
    <property type="protein sequence ID" value="EGU53306.1"/>
    <property type="molecule type" value="Genomic_DNA"/>
</dbReference>
<dbReference type="InterPro" id="IPR045629">
    <property type="entry name" value="DUF6232"/>
</dbReference>
<dbReference type="Proteomes" id="UP000003515">
    <property type="component" value="Unassembled WGS sequence"/>
</dbReference>
<evidence type="ECO:0000313" key="2">
    <source>
        <dbReference type="EMBL" id="EEX92185.1"/>
    </source>
</evidence>
<keyword evidence="1" id="KW-0812">Transmembrane</keyword>
<dbReference type="OrthoDB" id="5874696at2"/>
<keyword evidence="1" id="KW-1133">Transmembrane helix</keyword>
<accession>C9QKJ0</accession>
<comment type="caution">
    <text evidence="3">The sequence shown here is derived from an EMBL/GenBank/DDBJ whole genome shotgun (WGS) entry which is preliminary data.</text>
</comment>
<dbReference type="Pfam" id="PF19744">
    <property type="entry name" value="DUF6232"/>
    <property type="match status" value="1"/>
</dbReference>
<dbReference type="PATRIC" id="fig|675816.5.peg.563"/>
<reference evidence="3 4" key="3">
    <citation type="journal article" date="2012" name="Int. J. Syst. Evol. Microbiol.">
        <title>Vibrio caribbeanicus sp. nov., isolated from the marine sponge Scleritoderma cyanea.</title>
        <authorList>
            <person name="Hoffmann M."/>
            <person name="Monday S.R."/>
            <person name="Allard M.W."/>
            <person name="Strain E.A."/>
            <person name="Whittaker P."/>
            <person name="Naum M."/>
            <person name="McCarthy P.J."/>
            <person name="Lopez J.V."/>
            <person name="Fischer M."/>
            <person name="Brown E.W."/>
        </authorList>
    </citation>
    <scope>NUCLEOTIDE SEQUENCE [LARGE SCALE GENOMIC DNA]</scope>
    <source>
        <strain evidence="3">CIP 102891</strain>
        <strain evidence="4">CIP 102891 / ATCC 33934</strain>
    </source>
</reference>
<dbReference type="EMBL" id="ACZV01000005">
    <property type="protein sequence ID" value="EEX92185.1"/>
    <property type="molecule type" value="Genomic_DNA"/>
</dbReference>
<dbReference type="AlphaFoldDB" id="C9QKJ0"/>
<dbReference type="Proteomes" id="UP000002817">
    <property type="component" value="Unassembled WGS sequence"/>
</dbReference>
<dbReference type="eggNOG" id="ENOG502ZP9S">
    <property type="taxonomic scope" value="Bacteria"/>
</dbReference>
<keyword evidence="5" id="KW-1185">Reference proteome</keyword>
<gene>
    <name evidence="2" type="ORF">VIA_002829</name>
    <name evidence="3" type="ORF">VIOR3934_04194</name>
</gene>
<evidence type="ECO:0000313" key="5">
    <source>
        <dbReference type="Proteomes" id="UP000003515"/>
    </source>
</evidence>
<evidence type="ECO:0000313" key="4">
    <source>
        <dbReference type="Proteomes" id="UP000002817"/>
    </source>
</evidence>